<evidence type="ECO:0000313" key="2">
    <source>
        <dbReference type="Proteomes" id="UP000720189"/>
    </source>
</evidence>
<gene>
    <name evidence="1" type="ORF">BKA55DRAFT_692144</name>
</gene>
<sequence>MAFNPGFFTPALLRAVLCNRPVTSSLSVRRWNTLLHGPKTPHEYRPGDHYAPLPSVVGPMLPSPNLASSIYAPQAGADTSLPFRAVLRPFE</sequence>
<name>A0A9P9GT93_FUSRE</name>
<dbReference type="GeneID" id="70229694"/>
<accession>A0A9P9GT93</accession>
<dbReference type="Proteomes" id="UP000720189">
    <property type="component" value="Unassembled WGS sequence"/>
</dbReference>
<evidence type="ECO:0000313" key="1">
    <source>
        <dbReference type="EMBL" id="KAH7244337.1"/>
    </source>
</evidence>
<keyword evidence="2" id="KW-1185">Reference proteome</keyword>
<dbReference type="AlphaFoldDB" id="A0A9P9GT93"/>
<dbReference type="RefSeq" id="XP_046047560.1">
    <property type="nucleotide sequence ID" value="XM_046199740.1"/>
</dbReference>
<protein>
    <submittedName>
        <fullName evidence="1">Uncharacterized protein</fullName>
    </submittedName>
</protein>
<reference evidence="1" key="1">
    <citation type="journal article" date="2021" name="Nat. Commun.">
        <title>Genetic determinants of endophytism in the Arabidopsis root mycobiome.</title>
        <authorList>
            <person name="Mesny F."/>
            <person name="Miyauchi S."/>
            <person name="Thiergart T."/>
            <person name="Pickel B."/>
            <person name="Atanasova L."/>
            <person name="Karlsson M."/>
            <person name="Huettel B."/>
            <person name="Barry K.W."/>
            <person name="Haridas S."/>
            <person name="Chen C."/>
            <person name="Bauer D."/>
            <person name="Andreopoulos W."/>
            <person name="Pangilinan J."/>
            <person name="LaButti K."/>
            <person name="Riley R."/>
            <person name="Lipzen A."/>
            <person name="Clum A."/>
            <person name="Drula E."/>
            <person name="Henrissat B."/>
            <person name="Kohler A."/>
            <person name="Grigoriev I.V."/>
            <person name="Martin F.M."/>
            <person name="Hacquard S."/>
        </authorList>
    </citation>
    <scope>NUCLEOTIDE SEQUENCE</scope>
    <source>
        <strain evidence="1">MPI-CAGE-AT-0023</strain>
    </source>
</reference>
<comment type="caution">
    <text evidence="1">The sequence shown here is derived from an EMBL/GenBank/DDBJ whole genome shotgun (WGS) entry which is preliminary data.</text>
</comment>
<proteinExistence type="predicted"/>
<organism evidence="1 2">
    <name type="scientific">Fusarium redolens</name>
    <dbReference type="NCBI Taxonomy" id="48865"/>
    <lineage>
        <taxon>Eukaryota</taxon>
        <taxon>Fungi</taxon>
        <taxon>Dikarya</taxon>
        <taxon>Ascomycota</taxon>
        <taxon>Pezizomycotina</taxon>
        <taxon>Sordariomycetes</taxon>
        <taxon>Hypocreomycetidae</taxon>
        <taxon>Hypocreales</taxon>
        <taxon>Nectriaceae</taxon>
        <taxon>Fusarium</taxon>
        <taxon>Fusarium redolens species complex</taxon>
    </lineage>
</organism>
<dbReference type="EMBL" id="JAGMUX010000011">
    <property type="protein sequence ID" value="KAH7244337.1"/>
    <property type="molecule type" value="Genomic_DNA"/>
</dbReference>